<dbReference type="RefSeq" id="WP_079666630.1">
    <property type="nucleotide sequence ID" value="NZ_FUYZ01000003.1"/>
</dbReference>
<keyword evidence="1" id="KW-0472">Membrane</keyword>
<dbReference type="EMBL" id="FUYZ01000003">
    <property type="protein sequence ID" value="SKB82819.1"/>
    <property type="molecule type" value="Genomic_DNA"/>
</dbReference>
<keyword evidence="1" id="KW-1133">Transmembrane helix</keyword>
<dbReference type="AlphaFoldDB" id="A0A1T5EG06"/>
<organism evidence="2 3">
    <name type="scientific">Soonwooa buanensis</name>
    <dbReference type="NCBI Taxonomy" id="619805"/>
    <lineage>
        <taxon>Bacteria</taxon>
        <taxon>Pseudomonadati</taxon>
        <taxon>Bacteroidota</taxon>
        <taxon>Flavobacteriia</taxon>
        <taxon>Flavobacteriales</taxon>
        <taxon>Weeksellaceae</taxon>
        <taxon>Chryseobacterium group</taxon>
        <taxon>Soonwooa</taxon>
    </lineage>
</organism>
<reference evidence="2 3" key="1">
    <citation type="submission" date="2017-02" db="EMBL/GenBank/DDBJ databases">
        <authorList>
            <person name="Peterson S.W."/>
        </authorList>
    </citation>
    <scope>NUCLEOTIDE SEQUENCE [LARGE SCALE GENOMIC DNA]</scope>
    <source>
        <strain evidence="2 3">DSM 22323</strain>
    </source>
</reference>
<sequence length="151" mass="17658">MFKKLSWGHAVVIALGSFIAFILYLILIFPMGKQNAEMISSNYYEEELVYQDVIDAKKRAMELEVHPVYSQDKNGIKLHFPTDRKVDKKEIDFVLFRTDDSTLDLKKVEFLDGTNSMLIPARVLVPGSYTLKTKWKENNQLYQIDYDVLWK</sequence>
<feature type="transmembrane region" description="Helical" evidence="1">
    <location>
        <begin position="6"/>
        <end position="29"/>
    </location>
</feature>
<dbReference type="Proteomes" id="UP000191112">
    <property type="component" value="Unassembled WGS sequence"/>
</dbReference>
<gene>
    <name evidence="2" type="ORF">SAMN05660477_01379</name>
</gene>
<evidence type="ECO:0000313" key="3">
    <source>
        <dbReference type="Proteomes" id="UP000191112"/>
    </source>
</evidence>
<evidence type="ECO:0000313" key="2">
    <source>
        <dbReference type="EMBL" id="SKB82819.1"/>
    </source>
</evidence>
<dbReference type="STRING" id="619805.SAMN05660477_01379"/>
<evidence type="ECO:0000256" key="1">
    <source>
        <dbReference type="SAM" id="Phobius"/>
    </source>
</evidence>
<accession>A0A1T5EG06</accession>
<protein>
    <submittedName>
        <fullName evidence="2">FixH protein</fullName>
    </submittedName>
</protein>
<name>A0A1T5EG06_9FLAO</name>
<dbReference type="OrthoDB" id="1493774at2"/>
<proteinExistence type="predicted"/>
<dbReference type="InterPro" id="IPR008620">
    <property type="entry name" value="FixH"/>
</dbReference>
<keyword evidence="3" id="KW-1185">Reference proteome</keyword>
<dbReference type="Pfam" id="PF05751">
    <property type="entry name" value="FixH"/>
    <property type="match status" value="1"/>
</dbReference>
<keyword evidence="1" id="KW-0812">Transmembrane</keyword>